<comment type="similarity">
    <text evidence="2 8">Belongs to the cytochrome P450 family.</text>
</comment>
<dbReference type="PROSITE" id="PS00086">
    <property type="entry name" value="CYTOCHROME_P450"/>
    <property type="match status" value="1"/>
</dbReference>
<dbReference type="Proteomes" id="UP000256964">
    <property type="component" value="Unassembled WGS sequence"/>
</dbReference>
<dbReference type="SUPFAM" id="SSF48264">
    <property type="entry name" value="Cytochrome P450"/>
    <property type="match status" value="1"/>
</dbReference>
<evidence type="ECO:0000256" key="4">
    <source>
        <dbReference type="ARBA" id="ARBA00023002"/>
    </source>
</evidence>
<evidence type="ECO:0000313" key="10">
    <source>
        <dbReference type="EMBL" id="RDX53553.1"/>
    </source>
</evidence>
<keyword evidence="3 7" id="KW-0479">Metal-binding</keyword>
<dbReference type="OrthoDB" id="1844152at2759"/>
<evidence type="ECO:0000313" key="11">
    <source>
        <dbReference type="Proteomes" id="UP000256964"/>
    </source>
</evidence>
<dbReference type="InterPro" id="IPR017972">
    <property type="entry name" value="Cyt_P450_CS"/>
</dbReference>
<dbReference type="GO" id="GO:0016705">
    <property type="term" value="F:oxidoreductase activity, acting on paired donors, with incorporation or reduction of molecular oxygen"/>
    <property type="evidence" value="ECO:0007669"/>
    <property type="project" value="InterPro"/>
</dbReference>
<evidence type="ECO:0000256" key="5">
    <source>
        <dbReference type="ARBA" id="ARBA00023004"/>
    </source>
</evidence>
<dbReference type="InterPro" id="IPR002403">
    <property type="entry name" value="Cyt_P450_E_grp-IV"/>
</dbReference>
<dbReference type="GO" id="GO:0004497">
    <property type="term" value="F:monooxygenase activity"/>
    <property type="evidence" value="ECO:0007669"/>
    <property type="project" value="UniProtKB-KW"/>
</dbReference>
<dbReference type="GO" id="GO:0005506">
    <property type="term" value="F:iron ion binding"/>
    <property type="evidence" value="ECO:0007669"/>
    <property type="project" value="InterPro"/>
</dbReference>
<protein>
    <submittedName>
        <fullName evidence="10">Cytochrome P450</fullName>
    </submittedName>
</protein>
<sequence length="504" mass="56927">MDDQRTTVLCALLAVFVVAYIMRWRSDPLRKIPTVGGPSAPILSYWSAFRFLREPKAILSEGYAQYHGSAFKVALFDQWFVVVSGHRMVDDMRKRPDDELSFVEGAEETLQTRFTLGRDTIDDPYHVDLIRDKLMRSLAAVLPDVIDELSLAVPEYICPQEGDKSEWDKVNILDVTQKIIARASNRVFVGLPACRNEEYLTLAIQFTLDVVKDMFLLGLAPVVMRPFLAECFSAARKNLRQSLLHLKPLVDERKAKMEAYGDDYPGKPNDMLQWVMEEALPRRHTEYQMAERIMGVNFAAIHTSSSSISHALLHLAAEPQYIQPLRDEVEAIVATEGWTKAAMGKMWKIDSFLKESQRVNGVALTAVTRKALKDTTLLDGTFIPKGTLIAAASYPTHYDEGIYENASTFDPFRFARMRAAEGEGTKHHLVHTSLEYMSFGHGKHACPGRFFAANELKAMLAYVVLNYDLKLPGDGPRPDNFCFGMNLIPDPKAEILFRRRQSAP</sequence>
<dbReference type="STRING" id="139420.A0A371DLZ5"/>
<dbReference type="Pfam" id="PF00067">
    <property type="entry name" value="p450"/>
    <property type="match status" value="1"/>
</dbReference>
<dbReference type="AlphaFoldDB" id="A0A371DLZ5"/>
<evidence type="ECO:0000256" key="1">
    <source>
        <dbReference type="ARBA" id="ARBA00001971"/>
    </source>
</evidence>
<dbReference type="EMBL" id="KZ857387">
    <property type="protein sequence ID" value="RDX53553.1"/>
    <property type="molecule type" value="Genomic_DNA"/>
</dbReference>
<accession>A0A371DLZ5</accession>
<dbReference type="PANTHER" id="PTHR46206">
    <property type="entry name" value="CYTOCHROME P450"/>
    <property type="match status" value="1"/>
</dbReference>
<dbReference type="InterPro" id="IPR001128">
    <property type="entry name" value="Cyt_P450"/>
</dbReference>
<keyword evidence="5 7" id="KW-0408">Iron</keyword>
<keyword evidence="9" id="KW-0472">Membrane</keyword>
<evidence type="ECO:0000256" key="3">
    <source>
        <dbReference type="ARBA" id="ARBA00022723"/>
    </source>
</evidence>
<keyword evidence="6 8" id="KW-0503">Monooxygenase</keyword>
<dbReference type="InterPro" id="IPR036396">
    <property type="entry name" value="Cyt_P450_sf"/>
</dbReference>
<comment type="cofactor">
    <cofactor evidence="1 7">
        <name>heme</name>
        <dbReference type="ChEBI" id="CHEBI:30413"/>
    </cofactor>
</comment>
<evidence type="ECO:0000256" key="9">
    <source>
        <dbReference type="SAM" id="Phobius"/>
    </source>
</evidence>
<dbReference type="PANTHER" id="PTHR46206:SF1">
    <property type="entry name" value="P450, PUTATIVE (EUROFUNG)-RELATED"/>
    <property type="match status" value="1"/>
</dbReference>
<feature type="transmembrane region" description="Helical" evidence="9">
    <location>
        <begin position="6"/>
        <end position="22"/>
    </location>
</feature>
<dbReference type="PRINTS" id="PR00465">
    <property type="entry name" value="EP450IV"/>
</dbReference>
<keyword evidence="4 8" id="KW-0560">Oxidoreductase</keyword>
<keyword evidence="7 8" id="KW-0349">Heme</keyword>
<keyword evidence="11" id="KW-1185">Reference proteome</keyword>
<proteinExistence type="inferred from homology"/>
<keyword evidence="9" id="KW-0812">Transmembrane</keyword>
<evidence type="ECO:0000256" key="6">
    <source>
        <dbReference type="ARBA" id="ARBA00023033"/>
    </source>
</evidence>
<keyword evidence="9" id="KW-1133">Transmembrane helix</keyword>
<evidence type="ECO:0000256" key="7">
    <source>
        <dbReference type="PIRSR" id="PIRSR602403-1"/>
    </source>
</evidence>
<name>A0A371DLZ5_9APHY</name>
<organism evidence="10 11">
    <name type="scientific">Lentinus brumalis</name>
    <dbReference type="NCBI Taxonomy" id="2498619"/>
    <lineage>
        <taxon>Eukaryota</taxon>
        <taxon>Fungi</taxon>
        <taxon>Dikarya</taxon>
        <taxon>Basidiomycota</taxon>
        <taxon>Agaricomycotina</taxon>
        <taxon>Agaricomycetes</taxon>
        <taxon>Polyporales</taxon>
        <taxon>Polyporaceae</taxon>
        <taxon>Lentinus</taxon>
    </lineage>
</organism>
<dbReference type="CDD" id="cd11041">
    <property type="entry name" value="CYP503A1-like"/>
    <property type="match status" value="1"/>
</dbReference>
<evidence type="ECO:0000256" key="8">
    <source>
        <dbReference type="RuleBase" id="RU000461"/>
    </source>
</evidence>
<dbReference type="Gene3D" id="1.10.630.10">
    <property type="entry name" value="Cytochrome P450"/>
    <property type="match status" value="1"/>
</dbReference>
<feature type="binding site" description="axial binding residue" evidence="7">
    <location>
        <position position="446"/>
    </location>
    <ligand>
        <name>heme</name>
        <dbReference type="ChEBI" id="CHEBI:30413"/>
    </ligand>
    <ligandPart>
        <name>Fe</name>
        <dbReference type="ChEBI" id="CHEBI:18248"/>
    </ligandPart>
</feature>
<reference evidence="10 11" key="1">
    <citation type="journal article" date="2018" name="Biotechnol. Biofuels">
        <title>Integrative visual omics of the white-rot fungus Polyporus brumalis exposes the biotechnological potential of its oxidative enzymes for delignifying raw plant biomass.</title>
        <authorList>
            <person name="Miyauchi S."/>
            <person name="Rancon A."/>
            <person name="Drula E."/>
            <person name="Hage H."/>
            <person name="Chaduli D."/>
            <person name="Favel A."/>
            <person name="Grisel S."/>
            <person name="Henrissat B."/>
            <person name="Herpoel-Gimbert I."/>
            <person name="Ruiz-Duenas F.J."/>
            <person name="Chevret D."/>
            <person name="Hainaut M."/>
            <person name="Lin J."/>
            <person name="Wang M."/>
            <person name="Pangilinan J."/>
            <person name="Lipzen A."/>
            <person name="Lesage-Meessen L."/>
            <person name="Navarro D."/>
            <person name="Riley R."/>
            <person name="Grigoriev I.V."/>
            <person name="Zhou S."/>
            <person name="Raouche S."/>
            <person name="Rosso M.N."/>
        </authorList>
    </citation>
    <scope>NUCLEOTIDE SEQUENCE [LARGE SCALE GENOMIC DNA]</scope>
    <source>
        <strain evidence="10 11">BRFM 1820</strain>
    </source>
</reference>
<gene>
    <name evidence="10" type="ORF">OH76DRAFT_1399478</name>
</gene>
<evidence type="ECO:0000256" key="2">
    <source>
        <dbReference type="ARBA" id="ARBA00010617"/>
    </source>
</evidence>
<dbReference type="GO" id="GO:0020037">
    <property type="term" value="F:heme binding"/>
    <property type="evidence" value="ECO:0007669"/>
    <property type="project" value="InterPro"/>
</dbReference>